<comment type="caution">
    <text evidence="13">The sequence shown here is derived from an EMBL/GenBank/DDBJ whole genome shotgun (WGS) entry which is preliminary data.</text>
</comment>
<evidence type="ECO:0000313" key="13">
    <source>
        <dbReference type="EMBL" id="OSQ40907.1"/>
    </source>
</evidence>
<gene>
    <name evidence="13" type="ORF">TMES_00405</name>
</gene>
<dbReference type="Pfam" id="PF25994">
    <property type="entry name" value="HH_AprE"/>
    <property type="match status" value="1"/>
</dbReference>
<accession>A0A1Y2L504</accession>
<dbReference type="InterPro" id="IPR050739">
    <property type="entry name" value="MFP"/>
</dbReference>
<name>A0A1Y2L504_9PROT</name>
<evidence type="ECO:0000259" key="12">
    <source>
        <dbReference type="Pfam" id="PF26002"/>
    </source>
</evidence>
<dbReference type="GO" id="GO:0005886">
    <property type="term" value="C:plasma membrane"/>
    <property type="evidence" value="ECO:0007669"/>
    <property type="project" value="UniProtKB-SubCell"/>
</dbReference>
<evidence type="ECO:0000256" key="9">
    <source>
        <dbReference type="RuleBase" id="RU365093"/>
    </source>
</evidence>
<organism evidence="13 14">
    <name type="scientific">Thalassospira mesophila</name>
    <dbReference type="NCBI Taxonomy" id="1293891"/>
    <lineage>
        <taxon>Bacteria</taxon>
        <taxon>Pseudomonadati</taxon>
        <taxon>Pseudomonadota</taxon>
        <taxon>Alphaproteobacteria</taxon>
        <taxon>Rhodospirillales</taxon>
        <taxon>Thalassospiraceae</taxon>
        <taxon>Thalassospira</taxon>
    </lineage>
</organism>
<feature type="coiled-coil region" evidence="10">
    <location>
        <begin position="220"/>
        <end position="261"/>
    </location>
</feature>
<dbReference type="PRINTS" id="PR01490">
    <property type="entry name" value="RTXTOXIND"/>
</dbReference>
<keyword evidence="10" id="KW-0175">Coiled coil</keyword>
<keyword evidence="8 9" id="KW-0472">Membrane</keyword>
<keyword evidence="7 9" id="KW-1133">Transmembrane helix</keyword>
<dbReference type="Gene3D" id="2.40.50.100">
    <property type="match status" value="1"/>
</dbReference>
<dbReference type="PANTHER" id="PTHR30386:SF17">
    <property type="entry name" value="ALKALINE PROTEASE SECRETION PROTEIN APRE"/>
    <property type="match status" value="1"/>
</dbReference>
<dbReference type="EMBL" id="JFKA01000001">
    <property type="protein sequence ID" value="OSQ40907.1"/>
    <property type="molecule type" value="Genomic_DNA"/>
</dbReference>
<protein>
    <recommendedName>
        <fullName evidence="9">Membrane fusion protein (MFP) family protein</fullName>
    </recommendedName>
</protein>
<sequence length="444" mass="48641">MPAPDRDADTNNSSSLALNSLRRHIVFGAVTVLVLFGGMAGWLSFASLSGAVVASGKMVVESNAKVVQHPDGGIVGKIFVRDGDRVHAGDMLVRLDATQARASLGIVESQIDALSATEMRLVAERDDAIAPVVPQILATRADQPDIAALVHAQIRLFNARQTSLMGEKQQLEQKRSQLHERIGGLEAQKTANVEQHRHIIDELTGLEMLFAKQLVPITRVAALRREKASLEGQRGELSAEIAAAQMQIAETQMAILQLERDRQTDVLTDLADTDSQLAELKQKQIALVDQLRRTDIRAPYDGTIYQMQVHSEGGVIGAGEKIMGIVPDQDALVIEARTRPQDVDQIHPGQKAMLRFTAFNRRTTPELAGTVDFVAADLSRDEVTGESFYPVRMHITQGELSRLGDHPLIPGMPVETFIATGERTALSYFAKPLLDQFARAFREE</sequence>
<feature type="domain" description="AprE-like long alpha-helical hairpin" evidence="11">
    <location>
        <begin position="100"/>
        <end position="290"/>
    </location>
</feature>
<comment type="subcellular location">
    <subcellularLocation>
        <location evidence="1 9">Cell inner membrane</location>
        <topology evidence="1 9">Single-pass membrane protein</topology>
    </subcellularLocation>
</comment>
<keyword evidence="14" id="KW-1185">Reference proteome</keyword>
<dbReference type="InterPro" id="IPR058781">
    <property type="entry name" value="HH_AprE-like"/>
</dbReference>
<dbReference type="GO" id="GO:0015031">
    <property type="term" value="P:protein transport"/>
    <property type="evidence" value="ECO:0007669"/>
    <property type="project" value="InterPro"/>
</dbReference>
<dbReference type="InterPro" id="IPR010129">
    <property type="entry name" value="T1SS_HlyD"/>
</dbReference>
<reference evidence="13 14" key="1">
    <citation type="submission" date="2014-03" db="EMBL/GenBank/DDBJ databases">
        <title>The draft genome sequence of Thalassospira mesophila JCM 18969.</title>
        <authorList>
            <person name="Lai Q."/>
            <person name="Shao Z."/>
        </authorList>
    </citation>
    <scope>NUCLEOTIDE SEQUENCE [LARGE SCALE GENOMIC DNA]</scope>
    <source>
        <strain evidence="13 14">JCM 18969</strain>
    </source>
</reference>
<comment type="similarity">
    <text evidence="2 9">Belongs to the membrane fusion protein (MFP) (TC 8.A.1) family.</text>
</comment>
<feature type="domain" description="AprE-like beta-barrel" evidence="12">
    <location>
        <begin position="332"/>
        <end position="421"/>
    </location>
</feature>
<evidence type="ECO:0000256" key="3">
    <source>
        <dbReference type="ARBA" id="ARBA00022448"/>
    </source>
</evidence>
<evidence type="ECO:0000313" key="14">
    <source>
        <dbReference type="Proteomes" id="UP000193391"/>
    </source>
</evidence>
<proteinExistence type="inferred from homology"/>
<keyword evidence="4 9" id="KW-1003">Cell membrane</keyword>
<dbReference type="Gene3D" id="2.40.30.170">
    <property type="match status" value="1"/>
</dbReference>
<dbReference type="Pfam" id="PF26002">
    <property type="entry name" value="Beta-barrel_AprE"/>
    <property type="match status" value="1"/>
</dbReference>
<evidence type="ECO:0000256" key="2">
    <source>
        <dbReference type="ARBA" id="ARBA00009477"/>
    </source>
</evidence>
<feature type="transmembrane region" description="Helical" evidence="9">
    <location>
        <begin position="25"/>
        <end position="45"/>
    </location>
</feature>
<dbReference type="AlphaFoldDB" id="A0A1Y2L504"/>
<keyword evidence="3 9" id="KW-0813">Transport</keyword>
<evidence type="ECO:0000259" key="11">
    <source>
        <dbReference type="Pfam" id="PF25994"/>
    </source>
</evidence>
<evidence type="ECO:0000256" key="6">
    <source>
        <dbReference type="ARBA" id="ARBA00022692"/>
    </source>
</evidence>
<dbReference type="NCBIfam" id="TIGR01843">
    <property type="entry name" value="type_I_hlyD"/>
    <property type="match status" value="1"/>
</dbReference>
<dbReference type="Proteomes" id="UP000193391">
    <property type="component" value="Unassembled WGS sequence"/>
</dbReference>
<dbReference type="STRING" id="1293891.TMES_00405"/>
<dbReference type="PANTHER" id="PTHR30386">
    <property type="entry name" value="MEMBRANE FUSION SUBUNIT OF EMRAB-TOLC MULTIDRUG EFFLUX PUMP"/>
    <property type="match status" value="1"/>
</dbReference>
<evidence type="ECO:0000256" key="5">
    <source>
        <dbReference type="ARBA" id="ARBA00022519"/>
    </source>
</evidence>
<evidence type="ECO:0000256" key="8">
    <source>
        <dbReference type="ARBA" id="ARBA00023136"/>
    </source>
</evidence>
<dbReference type="SUPFAM" id="SSF111369">
    <property type="entry name" value="HlyD-like secretion proteins"/>
    <property type="match status" value="1"/>
</dbReference>
<feature type="coiled-coil region" evidence="10">
    <location>
        <begin position="161"/>
        <end position="188"/>
    </location>
</feature>
<keyword evidence="6 9" id="KW-0812">Transmembrane</keyword>
<evidence type="ECO:0000256" key="4">
    <source>
        <dbReference type="ARBA" id="ARBA00022475"/>
    </source>
</evidence>
<evidence type="ECO:0000256" key="7">
    <source>
        <dbReference type="ARBA" id="ARBA00022989"/>
    </source>
</evidence>
<evidence type="ECO:0000256" key="1">
    <source>
        <dbReference type="ARBA" id="ARBA00004377"/>
    </source>
</evidence>
<dbReference type="InterPro" id="IPR058982">
    <property type="entry name" value="Beta-barrel_AprE"/>
</dbReference>
<keyword evidence="5 9" id="KW-0997">Cell inner membrane</keyword>
<evidence type="ECO:0000256" key="10">
    <source>
        <dbReference type="SAM" id="Coils"/>
    </source>
</evidence>